<keyword evidence="2" id="KW-1185">Reference proteome</keyword>
<comment type="caution">
    <text evidence="1">The sequence shown here is derived from an EMBL/GenBank/DDBJ whole genome shotgun (WGS) entry which is preliminary data.</text>
</comment>
<gene>
    <name evidence="1" type="ORF">JGU71_21295</name>
</gene>
<dbReference type="PROSITE" id="PS51257">
    <property type="entry name" value="PROKAR_LIPOPROTEIN"/>
    <property type="match status" value="1"/>
</dbReference>
<reference evidence="1" key="1">
    <citation type="submission" date="2020-12" db="EMBL/GenBank/DDBJ databases">
        <title>Antrihabitans popcorni sp. nov. and Antrihabitans auranticaus sp. nov., isolated from a larva cave.</title>
        <authorList>
            <person name="Lee S.D."/>
            <person name="Kim I.S."/>
        </authorList>
    </citation>
    <scope>NUCLEOTIDE SEQUENCE</scope>
    <source>
        <strain evidence="1">YC3-6</strain>
    </source>
</reference>
<protein>
    <submittedName>
        <fullName evidence="1">Sensor domain-containing protein</fullName>
    </submittedName>
</protein>
<name>A0A934NUA7_9NOCA</name>
<dbReference type="Proteomes" id="UP000655868">
    <property type="component" value="Unassembled WGS sequence"/>
</dbReference>
<evidence type="ECO:0000313" key="1">
    <source>
        <dbReference type="EMBL" id="MBJ8341427.1"/>
    </source>
</evidence>
<organism evidence="1 2">
    <name type="scientific">Antrihabitans stalagmiti</name>
    <dbReference type="NCBI Taxonomy" id="2799499"/>
    <lineage>
        <taxon>Bacteria</taxon>
        <taxon>Bacillati</taxon>
        <taxon>Actinomycetota</taxon>
        <taxon>Actinomycetes</taxon>
        <taxon>Mycobacteriales</taxon>
        <taxon>Nocardiaceae</taxon>
        <taxon>Antrihabitans</taxon>
    </lineage>
</organism>
<proteinExistence type="predicted"/>
<evidence type="ECO:0000313" key="2">
    <source>
        <dbReference type="Proteomes" id="UP000655868"/>
    </source>
</evidence>
<dbReference type="RefSeq" id="WP_199706303.1">
    <property type="nucleotide sequence ID" value="NZ_JAEMNV010000007.1"/>
</dbReference>
<dbReference type="EMBL" id="JAEMNV010000007">
    <property type="protein sequence ID" value="MBJ8341427.1"/>
    <property type="molecule type" value="Genomic_DNA"/>
</dbReference>
<accession>A0A934NUA7</accession>
<sequence length="237" mass="24542">MTLRRRHCLAPAALGMVLALSGCGSTITGEAVADSSTAQRAIPGELADLLLGPGDFSAPYEAVVLPPTAMKDAGSDLDIVDGAEVDPPDCGDRPGNQPTPGAIIVGTASDAAKKPISTITIGLTRTTRSTETLAARRDRLDRCPDVTVTTKDGVTVKLRNEVTPAPPIDADDTLAVKQTATSGSAEKPFVQELSTLSAQVGDVVVEAVFLTYTGAKPDMAALDQLFTDQVTKIRAAE</sequence>
<dbReference type="AlphaFoldDB" id="A0A934NUA7"/>